<dbReference type="Gene3D" id="2.60.40.1120">
    <property type="entry name" value="Carboxypeptidase-like, regulatory domain"/>
    <property type="match status" value="1"/>
</dbReference>
<feature type="signal peptide" evidence="2">
    <location>
        <begin position="1"/>
        <end position="22"/>
    </location>
</feature>
<dbReference type="RefSeq" id="WP_186559937.1">
    <property type="nucleotide sequence ID" value="NZ_JACNMF010000002.1"/>
</dbReference>
<dbReference type="SUPFAM" id="SSF49464">
    <property type="entry name" value="Carboxypeptidase regulatory domain-like"/>
    <property type="match status" value="1"/>
</dbReference>
<dbReference type="AlphaFoldDB" id="A0A923KG97"/>
<dbReference type="Pfam" id="PF13715">
    <property type="entry name" value="CarbopepD_reg_2"/>
    <property type="match status" value="1"/>
</dbReference>
<keyword evidence="1" id="KW-0472">Membrane</keyword>
<keyword evidence="1" id="KW-0998">Cell outer membrane</keyword>
<dbReference type="NCBIfam" id="TIGR04056">
    <property type="entry name" value="OMP_RagA_SusC"/>
    <property type="match status" value="1"/>
</dbReference>
<gene>
    <name evidence="4" type="ORF">H7U19_05505</name>
</gene>
<proteinExistence type="inferred from homology"/>
<dbReference type="Gene3D" id="2.170.130.10">
    <property type="entry name" value="TonB-dependent receptor, plug domain"/>
    <property type="match status" value="1"/>
</dbReference>
<dbReference type="GO" id="GO:0009279">
    <property type="term" value="C:cell outer membrane"/>
    <property type="evidence" value="ECO:0007669"/>
    <property type="project" value="UniProtKB-SubCell"/>
</dbReference>
<comment type="similarity">
    <text evidence="1">Belongs to the TonB-dependent receptor family.</text>
</comment>
<dbReference type="SUPFAM" id="SSF56935">
    <property type="entry name" value="Porins"/>
    <property type="match status" value="1"/>
</dbReference>
<evidence type="ECO:0000313" key="5">
    <source>
        <dbReference type="Proteomes" id="UP000656244"/>
    </source>
</evidence>
<dbReference type="InterPro" id="IPR023997">
    <property type="entry name" value="TonB-dep_OMP_SusC/RagA_CS"/>
</dbReference>
<protein>
    <submittedName>
        <fullName evidence="4">SusC/RagA family TonB-linked outer membrane protein</fullName>
    </submittedName>
</protein>
<dbReference type="InterPro" id="IPR037066">
    <property type="entry name" value="Plug_dom_sf"/>
</dbReference>
<dbReference type="EMBL" id="JACNMF010000002">
    <property type="protein sequence ID" value="MBC3757851.1"/>
    <property type="molecule type" value="Genomic_DNA"/>
</dbReference>
<dbReference type="NCBIfam" id="TIGR04057">
    <property type="entry name" value="SusC_RagA_signa"/>
    <property type="match status" value="1"/>
</dbReference>
<evidence type="ECO:0000259" key="3">
    <source>
        <dbReference type="Pfam" id="PF07715"/>
    </source>
</evidence>
<dbReference type="Pfam" id="PF07715">
    <property type="entry name" value="Plug"/>
    <property type="match status" value="1"/>
</dbReference>
<name>A0A923KG97_9FLAO</name>
<evidence type="ECO:0000313" key="4">
    <source>
        <dbReference type="EMBL" id="MBC3757851.1"/>
    </source>
</evidence>
<feature type="domain" description="TonB-dependent receptor plug" evidence="3">
    <location>
        <begin position="119"/>
        <end position="242"/>
    </location>
</feature>
<accession>A0A923KG97</accession>
<organism evidence="4 5">
    <name type="scientific">Hyunsoonleella aquatilis</name>
    <dbReference type="NCBI Taxonomy" id="2762758"/>
    <lineage>
        <taxon>Bacteria</taxon>
        <taxon>Pseudomonadati</taxon>
        <taxon>Bacteroidota</taxon>
        <taxon>Flavobacteriia</taxon>
        <taxon>Flavobacteriales</taxon>
        <taxon>Flavobacteriaceae</taxon>
    </lineage>
</organism>
<dbReference type="Proteomes" id="UP000656244">
    <property type="component" value="Unassembled WGS sequence"/>
</dbReference>
<feature type="chain" id="PRO_5037380674" evidence="2">
    <location>
        <begin position="23"/>
        <end position="1120"/>
    </location>
</feature>
<comment type="caution">
    <text evidence="4">The sequence shown here is derived from an EMBL/GenBank/DDBJ whole genome shotgun (WGS) entry which is preliminary data.</text>
</comment>
<dbReference type="InterPro" id="IPR039426">
    <property type="entry name" value="TonB-dep_rcpt-like"/>
</dbReference>
<keyword evidence="1" id="KW-0812">Transmembrane</keyword>
<dbReference type="InterPro" id="IPR012910">
    <property type="entry name" value="Plug_dom"/>
</dbReference>
<sequence length="1120" mass="124900">MKLKLTWLTTLLLVFSIQLSQAQENRVSGTITDVNGLPLEGVTIVVDGTTRGVVSDFDGNYNIQAQSGDILKFSFIGMEAQSVTVGTSSTINVTLKEDLEDLDTVVITGYQNIDRVVFTGASQSVKAEEIELAGLPDITQSLEGRAAGVSVQNVTGTFGAAPRITIRGSASILGNADPIWIVDGVIQEQIVNVSFADLVSGDPNTLLSSAIAGLNANDIESFEILRDASATSLYGARAQNGVIVITTKSGRKDQKPTFSYNGDFLMRDRPRYAQYNLLNSQETISIYRDMESKGFLQYPDVLYGRNGGVYNIRAQAIDTYNETNGAYGIRNTQEARAAFLQQYELANTDWFKELYRMTPTQNHNISFSSGSKSSRTYASLGYFTDGGWTIADRVRRVTANFRNSFHLNDDKLIFTLLGSANVVNQKAPGTLARQNDVFFGSFTREFDINPFNYALTTSRALRPRDANGDLEYYRANWAPLNILNEIENNTLEINRTDIKFQGQLEYKINNNLTYSFLGSARYVKNIGENAAREASNRVAAYRADENQIVRDANTFLFTDPDNPVALPSVVLPVGGILTETKNTLTAYTFRNSLRFDKTFKDVHNVNIYANQEYRHADRTSSFFTGYGYQFNRGGAVFTDPDILRKVILEGDDYFASQETRSREVSLAMQVNYDYDKKYVLSVTGNYEGSNRAGESSSARWLPTYSVGARWNAHEEKFLRDSNIISSLVFRPSYGVTGLLNDAASNNRAVFLNSITDRFNLDDRENFIDIEDLENSELTYEQTRELNLGLEIGLFNERVRAIFDVYSRRGIDLLDVVRTSGIGGEFTKLGNNAEMTTNGIEFQLNTVNISSDKFQWRTGFNISFIDQEITSLQQRPNVFSLVNGTGNAIGTERNALYSFNFDGLNEFGVPTFDLGQDEFGEDIDPISGIDFQATEDILDFLVYEGPSLPTITGGLANNFKYKNWNFSFFVSFSGGNKIRLDPAYASEYTDLSVFPREFVNRWQQPGDENLTDIPAIPSRSLIQSIGDNSITRAYNAYNYSTARVADGDFVRMKNISLGYTFDGQTVKNLGLSSLRFNLQGTNLFLFYSDDKLGGQDPEFFNSGGVASPITRSYTFTLNVGF</sequence>
<evidence type="ECO:0000256" key="1">
    <source>
        <dbReference type="PROSITE-ProRule" id="PRU01360"/>
    </source>
</evidence>
<dbReference type="InterPro" id="IPR023996">
    <property type="entry name" value="TonB-dep_OMP_SusC/RagA"/>
</dbReference>
<evidence type="ECO:0000256" key="2">
    <source>
        <dbReference type="SAM" id="SignalP"/>
    </source>
</evidence>
<keyword evidence="5" id="KW-1185">Reference proteome</keyword>
<keyword evidence="1" id="KW-0813">Transport</keyword>
<keyword evidence="2" id="KW-0732">Signal</keyword>
<reference evidence="4" key="1">
    <citation type="submission" date="2020-08" db="EMBL/GenBank/DDBJ databases">
        <title>Hyunsoonleella sp. strain SJ7 genome sequencing and assembly.</title>
        <authorList>
            <person name="Kim I."/>
        </authorList>
    </citation>
    <scope>NUCLEOTIDE SEQUENCE</scope>
    <source>
        <strain evidence="4">SJ7</strain>
    </source>
</reference>
<dbReference type="InterPro" id="IPR008969">
    <property type="entry name" value="CarboxyPept-like_regulatory"/>
</dbReference>
<keyword evidence="1" id="KW-1134">Transmembrane beta strand</keyword>
<comment type="subcellular location">
    <subcellularLocation>
        <location evidence="1">Cell outer membrane</location>
        <topology evidence="1">Multi-pass membrane protein</topology>
    </subcellularLocation>
</comment>
<dbReference type="PROSITE" id="PS52016">
    <property type="entry name" value="TONB_DEPENDENT_REC_3"/>
    <property type="match status" value="1"/>
</dbReference>